<name>A0ABT3WGN0_9PROT</name>
<keyword evidence="2" id="KW-1185">Reference proteome</keyword>
<sequence>MDNQLTVPGKSQFPTMIRGEKIEFSPDLLKAIEQQTDAPDASHLPYLPRAVVAEARKAAEAIEAKFLSPAEPAELRDFLVKLHHSLNAIAIKPLAPETLELRIAAAQMALEDAPRCAFGDKFAKACFARFKWMPTPADFLELANELAEEYRAKVTKVRLIVIHDAGKRFTLGYAPPLEHEPAEPPQLTRGQEETLGSVMKGINDEIKTKREAMVG</sequence>
<dbReference type="Proteomes" id="UP001165633">
    <property type="component" value="Unassembled WGS sequence"/>
</dbReference>
<protein>
    <submittedName>
        <fullName evidence="1">Uncharacterized protein</fullName>
    </submittedName>
</protein>
<dbReference type="RefSeq" id="WP_266127002.1">
    <property type="nucleotide sequence ID" value="NZ_JANIDV010000001.1"/>
</dbReference>
<comment type="caution">
    <text evidence="1">The sequence shown here is derived from an EMBL/GenBank/DDBJ whole genome shotgun (WGS) entry which is preliminary data.</text>
</comment>
<proteinExistence type="predicted"/>
<gene>
    <name evidence="1" type="ORF">NQF87_03450</name>
</gene>
<dbReference type="EMBL" id="JANIDV010000001">
    <property type="protein sequence ID" value="MCX5616031.1"/>
    <property type="molecule type" value="Genomic_DNA"/>
</dbReference>
<reference evidence="1" key="1">
    <citation type="submission" date="2022-07" db="EMBL/GenBank/DDBJ databases">
        <title>Bombella genomes.</title>
        <authorList>
            <person name="Harer L."/>
            <person name="Styblova S."/>
            <person name="Ehrmann M."/>
        </authorList>
    </citation>
    <scope>NUCLEOTIDE SEQUENCE</scope>
    <source>
        <strain evidence="1">TMW 2.2559</strain>
    </source>
</reference>
<accession>A0ABT3WGN0</accession>
<organism evidence="1 2">
    <name type="scientific">Bombella dulcis</name>
    <dbReference type="NCBI Taxonomy" id="2967339"/>
    <lineage>
        <taxon>Bacteria</taxon>
        <taxon>Pseudomonadati</taxon>
        <taxon>Pseudomonadota</taxon>
        <taxon>Alphaproteobacteria</taxon>
        <taxon>Acetobacterales</taxon>
        <taxon>Acetobacteraceae</taxon>
        <taxon>Bombella</taxon>
    </lineage>
</organism>
<evidence type="ECO:0000313" key="2">
    <source>
        <dbReference type="Proteomes" id="UP001165633"/>
    </source>
</evidence>
<evidence type="ECO:0000313" key="1">
    <source>
        <dbReference type="EMBL" id="MCX5616031.1"/>
    </source>
</evidence>